<keyword evidence="2" id="KW-1185">Reference proteome</keyword>
<dbReference type="AlphaFoldDB" id="A0A8X6WA03"/>
<evidence type="ECO:0000313" key="1">
    <source>
        <dbReference type="EMBL" id="GFY30326.1"/>
    </source>
</evidence>
<sequence>MQPTGRRLSIADRLHRNSASSDQARLDKNLVFLEHEFLNGKTVFDYIIRMDLSGEDVNGRSGFSEFLHNVEIARFVPLDCSFERDDERKITSID</sequence>
<organism evidence="1 2">
    <name type="scientific">Trichonephila clavipes</name>
    <name type="common">Golden silk orbweaver</name>
    <name type="synonym">Nephila clavipes</name>
    <dbReference type="NCBI Taxonomy" id="2585209"/>
    <lineage>
        <taxon>Eukaryota</taxon>
        <taxon>Metazoa</taxon>
        <taxon>Ecdysozoa</taxon>
        <taxon>Arthropoda</taxon>
        <taxon>Chelicerata</taxon>
        <taxon>Arachnida</taxon>
        <taxon>Araneae</taxon>
        <taxon>Araneomorphae</taxon>
        <taxon>Entelegynae</taxon>
        <taxon>Araneoidea</taxon>
        <taxon>Nephilidae</taxon>
        <taxon>Trichonephila</taxon>
    </lineage>
</organism>
<reference evidence="1" key="1">
    <citation type="submission" date="2020-08" db="EMBL/GenBank/DDBJ databases">
        <title>Multicomponent nature underlies the extraordinary mechanical properties of spider dragline silk.</title>
        <authorList>
            <person name="Kono N."/>
            <person name="Nakamura H."/>
            <person name="Mori M."/>
            <person name="Yoshida Y."/>
            <person name="Ohtoshi R."/>
            <person name="Malay A.D."/>
            <person name="Moran D.A.P."/>
            <person name="Tomita M."/>
            <person name="Numata K."/>
            <person name="Arakawa K."/>
        </authorList>
    </citation>
    <scope>NUCLEOTIDE SEQUENCE</scope>
</reference>
<name>A0A8X6WA03_TRICX</name>
<dbReference type="EMBL" id="BMAU01021392">
    <property type="protein sequence ID" value="GFY30326.1"/>
    <property type="molecule type" value="Genomic_DNA"/>
</dbReference>
<gene>
    <name evidence="1" type="ORF">TNCV_4065771</name>
</gene>
<protein>
    <submittedName>
        <fullName evidence="1">Uncharacterized protein</fullName>
    </submittedName>
</protein>
<proteinExistence type="predicted"/>
<accession>A0A8X6WA03</accession>
<evidence type="ECO:0000313" key="2">
    <source>
        <dbReference type="Proteomes" id="UP000887159"/>
    </source>
</evidence>
<comment type="caution">
    <text evidence="1">The sequence shown here is derived from an EMBL/GenBank/DDBJ whole genome shotgun (WGS) entry which is preliminary data.</text>
</comment>
<dbReference type="Proteomes" id="UP000887159">
    <property type="component" value="Unassembled WGS sequence"/>
</dbReference>